<feature type="region of interest" description="Disordered" evidence="1">
    <location>
        <begin position="261"/>
        <end position="467"/>
    </location>
</feature>
<dbReference type="InterPro" id="IPR028364">
    <property type="entry name" value="Ribosomal_uL1/biogenesis"/>
</dbReference>
<gene>
    <name evidence="2" type="ORF">L227DRAFT_553949</name>
</gene>
<dbReference type="Gene3D" id="3.30.190.20">
    <property type="match status" value="1"/>
</dbReference>
<feature type="compositionally biased region" description="Low complexity" evidence="1">
    <location>
        <begin position="482"/>
        <end position="493"/>
    </location>
</feature>
<evidence type="ECO:0000313" key="2">
    <source>
        <dbReference type="EMBL" id="RPD56121.1"/>
    </source>
</evidence>
<dbReference type="STRING" id="1328759.A0A5C2RYL6"/>
<dbReference type="Pfam" id="PF00687">
    <property type="entry name" value="Ribosomal_L1"/>
    <property type="match status" value="1"/>
</dbReference>
<dbReference type="Proteomes" id="UP000313359">
    <property type="component" value="Unassembled WGS sequence"/>
</dbReference>
<dbReference type="InterPro" id="IPR016095">
    <property type="entry name" value="Ribosomal_uL1_3-a/b-sand"/>
</dbReference>
<feature type="compositionally biased region" description="Low complexity" evidence="1">
    <location>
        <begin position="396"/>
        <end position="422"/>
    </location>
</feature>
<evidence type="ECO:0000313" key="3">
    <source>
        <dbReference type="Proteomes" id="UP000313359"/>
    </source>
</evidence>
<accession>A0A5C2RYL6</accession>
<name>A0A5C2RYL6_9APHY</name>
<reference evidence="2" key="1">
    <citation type="journal article" date="2018" name="Genome Biol. Evol.">
        <title>Genomics and development of Lentinus tigrinus, a white-rot wood-decaying mushroom with dimorphic fruiting bodies.</title>
        <authorList>
            <person name="Wu B."/>
            <person name="Xu Z."/>
            <person name="Knudson A."/>
            <person name="Carlson A."/>
            <person name="Chen N."/>
            <person name="Kovaka S."/>
            <person name="LaButti K."/>
            <person name="Lipzen A."/>
            <person name="Pennachio C."/>
            <person name="Riley R."/>
            <person name="Schakwitz W."/>
            <person name="Umezawa K."/>
            <person name="Ohm R.A."/>
            <person name="Grigoriev I.V."/>
            <person name="Nagy L.G."/>
            <person name="Gibbons J."/>
            <person name="Hibbett D."/>
        </authorList>
    </citation>
    <scope>NUCLEOTIDE SEQUENCE [LARGE SCALE GENOMIC DNA]</scope>
    <source>
        <strain evidence="2">ALCF2SS1-6</strain>
    </source>
</reference>
<dbReference type="CDD" id="cd00403">
    <property type="entry name" value="Ribosomal_L1"/>
    <property type="match status" value="1"/>
</dbReference>
<feature type="compositionally biased region" description="Low complexity" evidence="1">
    <location>
        <begin position="362"/>
        <end position="382"/>
    </location>
</feature>
<feature type="compositionally biased region" description="Acidic residues" evidence="1">
    <location>
        <begin position="261"/>
        <end position="285"/>
    </location>
</feature>
<dbReference type="InterPro" id="IPR050257">
    <property type="entry name" value="eL8/uL1-like"/>
</dbReference>
<protein>
    <submittedName>
        <fullName evidence="2">Ribosomal protein L1</fullName>
    </submittedName>
</protein>
<sequence length="638" mass="67954">MAPSLLDDHVSKQQCKRAVEALLSHAAKFEEKKAETQLFSGKEQNVWLVVNTKVMHPEKKLKPSRIPVKYPIVDPRTESVCLITKDPQREYKDLIAKEGIKFISRVVDIRHLKGKWKPFEARRMLLKENGLFLADERVVPLLPALLGKIFFQAKKQPIPVCITRNDLKGELERAISSTYFHQNQGTCSSVKIGTISQKPAQVLANLETALPEVVKHIKGGWDNIQSFFLKTNSSAALPIWQCNLGAESGGRWDGLVASLSDAEDEKMDDASEGESDDDEEMEVEEPPVAASKGKKRIVEEMAEEKPKKKAKAAEKPSGTMLTAPPATGKGKGKAVEASPVSAVDPTPATSEPAKKKRRKSVAEPVTPIPAAAAADQSATPASEGKKRKRNKSQDTSDAPAVAAPTPSSSQPAPPAGSDATTPAKKEKRKKARASLAAATESSDATASPAKAPTPTAPVTPATSKKARASAVDFFDDAAATPAVAAVPPNTPADGVVETPAKRRKRVKGAVADTPVTNAIAKLAAEPKADVATETPSGKKPRHRKTKGTGTQEAVASTPAIVADDTEGAPVEKKRKRKHKEEGAADSTDKPAVSTVSADEIKQKRSVTGVEKKKGKVVGGKPASRSAKDEVVGKKSKKL</sequence>
<dbReference type="Gene3D" id="3.40.50.790">
    <property type="match status" value="1"/>
</dbReference>
<dbReference type="GO" id="GO:0005840">
    <property type="term" value="C:ribosome"/>
    <property type="evidence" value="ECO:0007669"/>
    <property type="project" value="UniProtKB-KW"/>
</dbReference>
<feature type="compositionally biased region" description="Low complexity" evidence="1">
    <location>
        <begin position="433"/>
        <end position="467"/>
    </location>
</feature>
<keyword evidence="2" id="KW-0689">Ribosomal protein</keyword>
<keyword evidence="3" id="KW-1185">Reference proteome</keyword>
<dbReference type="AlphaFoldDB" id="A0A5C2RYL6"/>
<organism evidence="2 3">
    <name type="scientific">Lentinus tigrinus ALCF2SS1-6</name>
    <dbReference type="NCBI Taxonomy" id="1328759"/>
    <lineage>
        <taxon>Eukaryota</taxon>
        <taxon>Fungi</taxon>
        <taxon>Dikarya</taxon>
        <taxon>Basidiomycota</taxon>
        <taxon>Agaricomycotina</taxon>
        <taxon>Agaricomycetes</taxon>
        <taxon>Polyporales</taxon>
        <taxon>Polyporaceae</taxon>
        <taxon>Lentinus</taxon>
    </lineage>
</organism>
<feature type="region of interest" description="Disordered" evidence="1">
    <location>
        <begin position="482"/>
        <end position="638"/>
    </location>
</feature>
<dbReference type="SUPFAM" id="SSF56808">
    <property type="entry name" value="Ribosomal protein L1"/>
    <property type="match status" value="1"/>
</dbReference>
<dbReference type="EMBL" id="ML122290">
    <property type="protein sequence ID" value="RPD56121.1"/>
    <property type="molecule type" value="Genomic_DNA"/>
</dbReference>
<dbReference type="PANTHER" id="PTHR23105">
    <property type="entry name" value="RIBOSOMAL PROTEIN L7AE FAMILY MEMBER"/>
    <property type="match status" value="1"/>
</dbReference>
<dbReference type="OrthoDB" id="10251727at2759"/>
<feature type="compositionally biased region" description="Basic and acidic residues" evidence="1">
    <location>
        <begin position="296"/>
        <end position="314"/>
    </location>
</feature>
<proteinExistence type="predicted"/>
<keyword evidence="2" id="KW-0687">Ribonucleoprotein</keyword>
<evidence type="ECO:0000256" key="1">
    <source>
        <dbReference type="SAM" id="MobiDB-lite"/>
    </source>
</evidence>
<dbReference type="GO" id="GO:0003723">
    <property type="term" value="F:RNA binding"/>
    <property type="evidence" value="ECO:0007669"/>
    <property type="project" value="InterPro"/>
</dbReference>
<dbReference type="InterPro" id="IPR023674">
    <property type="entry name" value="Ribosomal_uL1-like"/>
</dbReference>
<feature type="compositionally biased region" description="Basic and acidic residues" evidence="1">
    <location>
        <begin position="579"/>
        <end position="588"/>
    </location>
</feature>